<organism evidence="14 15">
    <name type="scientific">Desulfurobacterium atlanticum</name>
    <dbReference type="NCBI Taxonomy" id="240169"/>
    <lineage>
        <taxon>Bacteria</taxon>
        <taxon>Pseudomonadati</taxon>
        <taxon>Aquificota</taxon>
        <taxon>Aquificia</taxon>
        <taxon>Desulfurobacteriales</taxon>
        <taxon>Desulfurobacteriaceae</taxon>
        <taxon>Desulfurobacterium</taxon>
    </lineage>
</organism>
<dbReference type="PANTHER" id="PTHR21012:SF0">
    <property type="entry name" value="ASPARTATE 1-DECARBOXYLASE"/>
    <property type="match status" value="1"/>
</dbReference>
<evidence type="ECO:0000256" key="12">
    <source>
        <dbReference type="PIRSR" id="PIRSR006246-3"/>
    </source>
</evidence>
<evidence type="ECO:0000256" key="8">
    <source>
        <dbReference type="ARBA" id="ARBA00023317"/>
    </source>
</evidence>
<comment type="similarity">
    <text evidence="9">Belongs to the PanD family.</text>
</comment>
<comment type="cofactor">
    <cofactor evidence="9 10">
        <name>pyruvate</name>
        <dbReference type="ChEBI" id="CHEBI:15361"/>
    </cofactor>
    <text evidence="9 10">Binds 1 pyruvoyl group covalently per subunit.</text>
</comment>
<dbReference type="GO" id="GO:0005829">
    <property type="term" value="C:cytosol"/>
    <property type="evidence" value="ECO:0007669"/>
    <property type="project" value="TreeGrafter"/>
</dbReference>
<keyword evidence="6 9" id="KW-0456">Lyase</keyword>
<evidence type="ECO:0000256" key="4">
    <source>
        <dbReference type="ARBA" id="ARBA00022813"/>
    </source>
</evidence>
<comment type="catalytic activity">
    <reaction evidence="9">
        <text>L-aspartate + H(+) = beta-alanine + CO2</text>
        <dbReference type="Rhea" id="RHEA:19497"/>
        <dbReference type="ChEBI" id="CHEBI:15378"/>
        <dbReference type="ChEBI" id="CHEBI:16526"/>
        <dbReference type="ChEBI" id="CHEBI:29991"/>
        <dbReference type="ChEBI" id="CHEBI:57966"/>
        <dbReference type="EC" id="4.1.1.11"/>
    </reaction>
</comment>
<proteinExistence type="inferred from homology"/>
<comment type="function">
    <text evidence="9">Catalyzes the pyruvoyl-dependent decarboxylation of aspartate to produce beta-alanine.</text>
</comment>
<dbReference type="InterPro" id="IPR009010">
    <property type="entry name" value="Asp_de-COase-like_dom_sf"/>
</dbReference>
<feature type="active site" description="Proton donor" evidence="9 10">
    <location>
        <position position="58"/>
    </location>
</feature>
<evidence type="ECO:0000313" key="14">
    <source>
        <dbReference type="EMBL" id="SNR80286.1"/>
    </source>
</evidence>
<evidence type="ECO:0000256" key="13">
    <source>
        <dbReference type="PIRSR" id="PIRSR006246-5"/>
    </source>
</evidence>
<dbReference type="EMBL" id="FZOB01000007">
    <property type="protein sequence ID" value="SNR80286.1"/>
    <property type="molecule type" value="Genomic_DNA"/>
</dbReference>
<evidence type="ECO:0000313" key="15">
    <source>
        <dbReference type="Proteomes" id="UP000198405"/>
    </source>
</evidence>
<dbReference type="InterPro" id="IPR003190">
    <property type="entry name" value="Asp_decarbox"/>
</dbReference>
<feature type="binding site" evidence="9 11">
    <location>
        <position position="57"/>
    </location>
    <ligand>
        <name>substrate</name>
    </ligand>
</feature>
<dbReference type="SUPFAM" id="SSF50692">
    <property type="entry name" value="ADC-like"/>
    <property type="match status" value="1"/>
</dbReference>
<feature type="modified residue" description="Pyruvic acid (Ser)" evidence="9 12">
    <location>
        <position position="25"/>
    </location>
</feature>
<evidence type="ECO:0000256" key="11">
    <source>
        <dbReference type="PIRSR" id="PIRSR006246-2"/>
    </source>
</evidence>
<keyword evidence="7 9" id="KW-0704">Schiff base</keyword>
<comment type="subcellular location">
    <subcellularLocation>
        <location evidence="9">Cytoplasm</location>
    </subcellularLocation>
</comment>
<sequence length="126" mass="13957">MRRFMFKSKIHRATVTQADLHYEGSITIDESLMKIADILPYEKVDIYNITNGERFSTYVIPGEPGSGVICLNGAAARKAQVGDKVIIVSYCELEENEIENFEPTVVLVDEENKPVKVSSSSGGLMV</sequence>
<dbReference type="OrthoDB" id="9803983at2"/>
<evidence type="ECO:0000256" key="3">
    <source>
        <dbReference type="ARBA" id="ARBA00022793"/>
    </source>
</evidence>
<keyword evidence="3 9" id="KW-0210">Decarboxylase</keyword>
<dbReference type="GO" id="GO:0015940">
    <property type="term" value="P:pantothenate biosynthetic process"/>
    <property type="evidence" value="ECO:0007669"/>
    <property type="project" value="UniProtKB-UniRule"/>
</dbReference>
<dbReference type="UniPathway" id="UPA00028">
    <property type="reaction ID" value="UER00002"/>
</dbReference>
<evidence type="ECO:0000256" key="1">
    <source>
        <dbReference type="ARBA" id="ARBA00022490"/>
    </source>
</evidence>
<keyword evidence="15" id="KW-1185">Reference proteome</keyword>
<dbReference type="Proteomes" id="UP000198405">
    <property type="component" value="Unassembled WGS sequence"/>
</dbReference>
<gene>
    <name evidence="9" type="primary">panD</name>
    <name evidence="14" type="ORF">SAMN06265340_10770</name>
</gene>
<reference evidence="15" key="1">
    <citation type="submission" date="2017-06" db="EMBL/GenBank/DDBJ databases">
        <authorList>
            <person name="Varghese N."/>
            <person name="Submissions S."/>
        </authorList>
    </citation>
    <scope>NUCLEOTIDE SEQUENCE [LARGE SCALE GENOMIC DNA]</scope>
    <source>
        <strain evidence="15">DSM 15668</strain>
    </source>
</reference>
<comment type="pathway">
    <text evidence="9">Cofactor biosynthesis; (R)-pantothenate biosynthesis; beta-alanine from L-aspartate: step 1/1.</text>
</comment>
<evidence type="ECO:0000256" key="5">
    <source>
        <dbReference type="ARBA" id="ARBA00023145"/>
    </source>
</evidence>
<protein>
    <recommendedName>
        <fullName evidence="9">Aspartate 1-decarboxylase</fullName>
        <ecNumber evidence="9">4.1.1.11</ecNumber>
    </recommendedName>
    <alternativeName>
        <fullName evidence="9">Aspartate alpha-decarboxylase</fullName>
    </alternativeName>
    <component>
        <recommendedName>
            <fullName evidence="9">Aspartate 1-decarboxylase beta chain</fullName>
        </recommendedName>
    </component>
    <component>
        <recommendedName>
            <fullName evidence="9">Aspartate 1-decarboxylase alpha chain</fullName>
        </recommendedName>
    </component>
</protein>
<dbReference type="GO" id="GO:0006523">
    <property type="term" value="P:alanine biosynthetic process"/>
    <property type="evidence" value="ECO:0007669"/>
    <property type="project" value="InterPro"/>
</dbReference>
<keyword evidence="2 9" id="KW-0566">Pantothenate biosynthesis</keyword>
<feature type="chain" id="PRO_5013995866" description="Aspartate 1-decarboxylase beta chain" evidence="9 13">
    <location>
        <begin position="1"/>
        <end position="24"/>
    </location>
</feature>
<keyword evidence="1 9" id="KW-0963">Cytoplasm</keyword>
<name>A0A238Z9U8_9BACT</name>
<dbReference type="PIRSF" id="PIRSF006246">
    <property type="entry name" value="Asp_decarbox"/>
    <property type="match status" value="1"/>
</dbReference>
<dbReference type="CDD" id="cd06919">
    <property type="entry name" value="Asp_decarbox"/>
    <property type="match status" value="1"/>
</dbReference>
<comment type="subunit">
    <text evidence="9">Heterooctamer of four alpha and four beta subunits.</text>
</comment>
<comment type="PTM">
    <text evidence="9 12">Is synthesized initially as an inactive proenzyme, which is activated by self-cleavage at a specific serine bond to produce a beta-subunit with a hydroxyl group at its C-terminus and an alpha-subunit with a pyruvoyl group at its N-terminus.</text>
</comment>
<keyword evidence="8 9" id="KW-0670">Pyruvate</keyword>
<dbReference type="EC" id="4.1.1.11" evidence="9"/>
<feature type="binding site" evidence="9 11">
    <location>
        <begin position="73"/>
        <end position="75"/>
    </location>
    <ligand>
        <name>substrate</name>
    </ligand>
</feature>
<evidence type="ECO:0000256" key="7">
    <source>
        <dbReference type="ARBA" id="ARBA00023270"/>
    </source>
</evidence>
<feature type="chain" id="PRO_5013995864" description="Aspartate 1-decarboxylase alpha chain" evidence="9 13">
    <location>
        <begin position="25"/>
        <end position="126"/>
    </location>
</feature>
<dbReference type="Gene3D" id="2.40.40.20">
    <property type="match status" value="1"/>
</dbReference>
<evidence type="ECO:0000256" key="6">
    <source>
        <dbReference type="ARBA" id="ARBA00023239"/>
    </source>
</evidence>
<dbReference type="HAMAP" id="MF_00446">
    <property type="entry name" value="PanD"/>
    <property type="match status" value="1"/>
</dbReference>
<evidence type="ECO:0000256" key="10">
    <source>
        <dbReference type="PIRSR" id="PIRSR006246-1"/>
    </source>
</evidence>
<dbReference type="GO" id="GO:0004068">
    <property type="term" value="F:aspartate 1-decarboxylase activity"/>
    <property type="evidence" value="ECO:0007669"/>
    <property type="project" value="UniProtKB-UniRule"/>
</dbReference>
<dbReference type="Pfam" id="PF02261">
    <property type="entry name" value="Asp_decarbox"/>
    <property type="match status" value="1"/>
</dbReference>
<evidence type="ECO:0000256" key="9">
    <source>
        <dbReference type="HAMAP-Rule" id="MF_00446"/>
    </source>
</evidence>
<keyword evidence="5 9" id="KW-0865">Zymogen</keyword>
<dbReference type="NCBIfam" id="TIGR00223">
    <property type="entry name" value="panD"/>
    <property type="match status" value="1"/>
</dbReference>
<dbReference type="RefSeq" id="WP_089323194.1">
    <property type="nucleotide sequence ID" value="NZ_FZOB01000007.1"/>
</dbReference>
<feature type="active site" description="Schiff-base intermediate with substrate; via pyruvic acid" evidence="9 10">
    <location>
        <position position="25"/>
    </location>
</feature>
<accession>A0A238Z9U8</accession>
<evidence type="ECO:0000256" key="2">
    <source>
        <dbReference type="ARBA" id="ARBA00022655"/>
    </source>
</evidence>
<dbReference type="AlphaFoldDB" id="A0A238Z9U8"/>
<keyword evidence="4 9" id="KW-0068">Autocatalytic cleavage</keyword>
<dbReference type="PANTHER" id="PTHR21012">
    <property type="entry name" value="ASPARTATE 1-DECARBOXYLASE"/>
    <property type="match status" value="1"/>
</dbReference>